<keyword evidence="2" id="KW-0963">Cytoplasm</keyword>
<keyword evidence="8" id="KW-0378">Hydrolase</keyword>
<dbReference type="InterPro" id="IPR044670">
    <property type="entry name" value="SOFL"/>
</dbReference>
<evidence type="ECO:0000256" key="7">
    <source>
        <dbReference type="SAM" id="MobiDB-lite"/>
    </source>
</evidence>
<dbReference type="GO" id="GO:0009736">
    <property type="term" value="P:cytokinin-activated signaling pathway"/>
    <property type="evidence" value="ECO:0007669"/>
    <property type="project" value="UniProtKB-KW"/>
</dbReference>
<dbReference type="Proteomes" id="UP000634136">
    <property type="component" value="Unassembled WGS sequence"/>
</dbReference>
<evidence type="ECO:0000256" key="5">
    <source>
        <dbReference type="ARBA" id="ARBA00023242"/>
    </source>
</evidence>
<comment type="caution">
    <text evidence="8">The sequence shown here is derived from an EMBL/GenBank/DDBJ whole genome shotgun (WGS) entry which is preliminary data.</text>
</comment>
<comment type="similarity">
    <text evidence="6">Belongs to the SOFL plant protein family.</text>
</comment>
<name>A0A834W581_9FABA</name>
<protein>
    <submittedName>
        <fullName evidence="8">Pheromone-processing carboxypeptidase KEX1</fullName>
    </submittedName>
</protein>
<dbReference type="GO" id="GO:0005737">
    <property type="term" value="C:cytoplasm"/>
    <property type="evidence" value="ECO:0007669"/>
    <property type="project" value="UniProtKB-SubCell"/>
</dbReference>
<evidence type="ECO:0000256" key="6">
    <source>
        <dbReference type="ARBA" id="ARBA00024199"/>
    </source>
</evidence>
<dbReference type="GO" id="GO:0004180">
    <property type="term" value="F:carboxypeptidase activity"/>
    <property type="evidence" value="ECO:0007669"/>
    <property type="project" value="UniProtKB-KW"/>
</dbReference>
<evidence type="ECO:0000313" key="9">
    <source>
        <dbReference type="Proteomes" id="UP000634136"/>
    </source>
</evidence>
<feature type="compositionally biased region" description="Acidic residues" evidence="7">
    <location>
        <begin position="79"/>
        <end position="103"/>
    </location>
</feature>
<comment type="subcellular location">
    <subcellularLocation>
        <location evidence="1">Cytoplasm</location>
    </subcellularLocation>
</comment>
<keyword evidence="3" id="KW-0203">Cytokinin biosynthesis</keyword>
<evidence type="ECO:0000256" key="4">
    <source>
        <dbReference type="ARBA" id="ARBA00022864"/>
    </source>
</evidence>
<keyword evidence="5" id="KW-0539">Nucleus</keyword>
<evidence type="ECO:0000313" key="8">
    <source>
        <dbReference type="EMBL" id="KAF7806301.1"/>
    </source>
</evidence>
<gene>
    <name evidence="8" type="ORF">G2W53_038462</name>
</gene>
<keyword evidence="4" id="KW-0932">Cytokinin signaling pathway</keyword>
<dbReference type="EMBL" id="JAAIUW010000012">
    <property type="protein sequence ID" value="KAF7806301.1"/>
    <property type="molecule type" value="Genomic_DNA"/>
</dbReference>
<organism evidence="8 9">
    <name type="scientific">Senna tora</name>
    <dbReference type="NCBI Taxonomy" id="362788"/>
    <lineage>
        <taxon>Eukaryota</taxon>
        <taxon>Viridiplantae</taxon>
        <taxon>Streptophyta</taxon>
        <taxon>Embryophyta</taxon>
        <taxon>Tracheophyta</taxon>
        <taxon>Spermatophyta</taxon>
        <taxon>Magnoliopsida</taxon>
        <taxon>eudicotyledons</taxon>
        <taxon>Gunneridae</taxon>
        <taxon>Pentapetalae</taxon>
        <taxon>rosids</taxon>
        <taxon>fabids</taxon>
        <taxon>Fabales</taxon>
        <taxon>Fabaceae</taxon>
        <taxon>Caesalpinioideae</taxon>
        <taxon>Cassia clade</taxon>
        <taxon>Senna</taxon>
    </lineage>
</organism>
<dbReference type="GO" id="GO:0009691">
    <property type="term" value="P:cytokinin biosynthetic process"/>
    <property type="evidence" value="ECO:0007669"/>
    <property type="project" value="UniProtKB-KW"/>
</dbReference>
<feature type="region of interest" description="Disordered" evidence="7">
    <location>
        <begin position="71"/>
        <end position="132"/>
    </location>
</feature>
<reference evidence="8" key="1">
    <citation type="submission" date="2020-09" db="EMBL/GenBank/DDBJ databases">
        <title>Genome-Enabled Discovery of Anthraquinone Biosynthesis in Senna tora.</title>
        <authorList>
            <person name="Kang S.-H."/>
            <person name="Pandey R.P."/>
            <person name="Lee C.-M."/>
            <person name="Sim J.-S."/>
            <person name="Jeong J.-T."/>
            <person name="Choi B.-S."/>
            <person name="Jung M."/>
            <person name="Ginzburg D."/>
            <person name="Zhao K."/>
            <person name="Won S.Y."/>
            <person name="Oh T.-J."/>
            <person name="Yu Y."/>
            <person name="Kim N.-H."/>
            <person name="Lee O.R."/>
            <person name="Lee T.-H."/>
            <person name="Bashyal P."/>
            <person name="Kim T.-S."/>
            <person name="Lee W.-H."/>
            <person name="Kawkins C."/>
            <person name="Kim C.-K."/>
            <person name="Kim J.S."/>
            <person name="Ahn B.O."/>
            <person name="Rhee S.Y."/>
            <person name="Sohng J.K."/>
        </authorList>
    </citation>
    <scope>NUCLEOTIDE SEQUENCE</scope>
    <source>
        <tissue evidence="8">Leaf</tissue>
    </source>
</reference>
<keyword evidence="9" id="KW-1185">Reference proteome</keyword>
<keyword evidence="8" id="KW-0121">Carboxypeptidase</keyword>
<keyword evidence="8" id="KW-0645">Protease</keyword>
<proteinExistence type="inferred from homology"/>
<accession>A0A834W581</accession>
<dbReference type="AlphaFoldDB" id="A0A834W581"/>
<evidence type="ECO:0000256" key="2">
    <source>
        <dbReference type="ARBA" id="ARBA00022490"/>
    </source>
</evidence>
<sequence>MMSSFGKFVLMQKNHIFQAHEEPLERQAERIKMGLTLFLNTPSQRGYHSQDMEQSQIIGGAEECHSSESGWTMYIGSPIDDDDDGHSDDDDDNTQADPEDDHTDDSMASDASSGPSHYRNPWGNGLEEKERDEKFFLDKKEIKTKGKQMAAAERKVGKNEMVFMDEKGKSADYDHEYDSKLGRKNCWVGKRK</sequence>
<dbReference type="PANTHER" id="PTHR33347">
    <property type="entry name" value="OSJNBA0091C07.3 PROTEIN"/>
    <property type="match status" value="1"/>
</dbReference>
<dbReference type="OrthoDB" id="1738616at2759"/>
<evidence type="ECO:0000256" key="1">
    <source>
        <dbReference type="ARBA" id="ARBA00004496"/>
    </source>
</evidence>
<evidence type="ECO:0000256" key="3">
    <source>
        <dbReference type="ARBA" id="ARBA00022712"/>
    </source>
</evidence>
<dbReference type="PANTHER" id="PTHR33347:SF31">
    <property type="entry name" value="PROTEIN SOB FIVE-LIKE 1"/>
    <property type="match status" value="1"/>
</dbReference>